<feature type="compositionally biased region" description="Polar residues" evidence="1">
    <location>
        <begin position="146"/>
        <end position="166"/>
    </location>
</feature>
<proteinExistence type="predicted"/>
<sequence>MLLRDVANLDLERHGGTYKRYPTPCESTATYPLTPTPTTSSAFWLPSSPRNGSEVVTAMDRGCDSTSSSNVSSCSPTRRTITRIRAWLRTPLSRVIPGTPDQGTASQSCPSRADSPALAWAAAAPPEAWRQHASRRNRLRRSISSGNTRQISPTPQQPCDSVTAAGQRSPCRLRKEGSAGSACTSTSRSRDGAQTPPPRCHQQQPRADGLPLIERNSGFTNLNDWFAEWRREESESKSAREAQEQNRHCFNAPDQEEGSEGDDECARTRRMHTDDPSFY</sequence>
<dbReference type="EMBL" id="JAFCMP010000002">
    <property type="protein sequence ID" value="KAG5192734.1"/>
    <property type="molecule type" value="Genomic_DNA"/>
</dbReference>
<evidence type="ECO:0000313" key="2">
    <source>
        <dbReference type="EMBL" id="KAG5192734.1"/>
    </source>
</evidence>
<feature type="compositionally biased region" description="Polar residues" evidence="1">
    <location>
        <begin position="101"/>
        <end position="110"/>
    </location>
</feature>
<feature type="compositionally biased region" description="Basic and acidic residues" evidence="1">
    <location>
        <begin position="232"/>
        <end position="247"/>
    </location>
</feature>
<dbReference type="AlphaFoldDB" id="A0A835ZIF3"/>
<accession>A0A835ZIF3</accession>
<feature type="compositionally biased region" description="Basic and acidic residues" evidence="1">
    <location>
        <begin position="264"/>
        <end position="279"/>
    </location>
</feature>
<keyword evidence="3" id="KW-1185">Reference proteome</keyword>
<evidence type="ECO:0000313" key="3">
    <source>
        <dbReference type="Proteomes" id="UP000664859"/>
    </source>
</evidence>
<protein>
    <submittedName>
        <fullName evidence="2">Uncharacterized protein</fullName>
    </submittedName>
</protein>
<feature type="region of interest" description="Disordered" evidence="1">
    <location>
        <begin position="94"/>
        <end position="215"/>
    </location>
</feature>
<feature type="region of interest" description="Disordered" evidence="1">
    <location>
        <begin position="232"/>
        <end position="279"/>
    </location>
</feature>
<organism evidence="2 3">
    <name type="scientific">Tribonema minus</name>
    <dbReference type="NCBI Taxonomy" id="303371"/>
    <lineage>
        <taxon>Eukaryota</taxon>
        <taxon>Sar</taxon>
        <taxon>Stramenopiles</taxon>
        <taxon>Ochrophyta</taxon>
        <taxon>PX clade</taxon>
        <taxon>Xanthophyceae</taxon>
        <taxon>Tribonematales</taxon>
        <taxon>Tribonemataceae</taxon>
        <taxon>Tribonema</taxon>
    </lineage>
</organism>
<dbReference type="Proteomes" id="UP000664859">
    <property type="component" value="Unassembled WGS sequence"/>
</dbReference>
<evidence type="ECO:0000256" key="1">
    <source>
        <dbReference type="SAM" id="MobiDB-lite"/>
    </source>
</evidence>
<feature type="compositionally biased region" description="Low complexity" evidence="1">
    <location>
        <begin position="113"/>
        <end position="128"/>
    </location>
</feature>
<name>A0A835ZIF3_9STRA</name>
<feature type="compositionally biased region" description="Basic residues" evidence="1">
    <location>
        <begin position="132"/>
        <end position="141"/>
    </location>
</feature>
<feature type="compositionally biased region" description="Acidic residues" evidence="1">
    <location>
        <begin position="254"/>
        <end position="263"/>
    </location>
</feature>
<reference evidence="2" key="1">
    <citation type="submission" date="2021-02" db="EMBL/GenBank/DDBJ databases">
        <title>First Annotated Genome of the Yellow-green Alga Tribonema minus.</title>
        <authorList>
            <person name="Mahan K.M."/>
        </authorList>
    </citation>
    <scope>NUCLEOTIDE SEQUENCE</scope>
    <source>
        <strain evidence="2">UTEX B ZZ1240</strain>
    </source>
</reference>
<comment type="caution">
    <text evidence="2">The sequence shown here is derived from an EMBL/GenBank/DDBJ whole genome shotgun (WGS) entry which is preliminary data.</text>
</comment>
<gene>
    <name evidence="2" type="ORF">JKP88DRAFT_242616</name>
</gene>